<dbReference type="SUPFAM" id="SSF55920">
    <property type="entry name" value="Creatinase/aminopeptidase"/>
    <property type="match status" value="1"/>
</dbReference>
<evidence type="ECO:0000259" key="17">
    <source>
        <dbReference type="SMART" id="SM01011"/>
    </source>
</evidence>
<evidence type="ECO:0000256" key="11">
    <source>
        <dbReference type="ARBA" id="ARBA00044141"/>
    </source>
</evidence>
<keyword evidence="7" id="KW-0482">Metalloprotease</keyword>
<dbReference type="GO" id="GO:0006508">
    <property type="term" value="P:proteolysis"/>
    <property type="evidence" value="ECO:0007669"/>
    <property type="project" value="UniProtKB-KW"/>
</dbReference>
<gene>
    <name evidence="18" type="primary">PEPD</name>
</gene>
<evidence type="ECO:0000256" key="4">
    <source>
        <dbReference type="ARBA" id="ARBA00022723"/>
    </source>
</evidence>
<dbReference type="PROSITE" id="PS00491">
    <property type="entry name" value="PROLINE_PEPTIDASE"/>
    <property type="match status" value="1"/>
</dbReference>
<keyword evidence="5" id="KW-0378">Hydrolase</keyword>
<dbReference type="Gene3D" id="3.40.350.10">
    <property type="entry name" value="Creatinase/prolidase N-terminal domain"/>
    <property type="match status" value="1"/>
</dbReference>
<accession>C1BRB7</accession>
<dbReference type="SUPFAM" id="SSF53092">
    <property type="entry name" value="Creatinase/prolidase N-terminal domain"/>
    <property type="match status" value="1"/>
</dbReference>
<comment type="subunit">
    <text evidence="2">Homodimer.</text>
</comment>
<feature type="domain" description="Aminopeptidase P N-terminal" evidence="17">
    <location>
        <begin position="24"/>
        <end position="165"/>
    </location>
</feature>
<protein>
    <recommendedName>
        <fullName evidence="11">Xaa-Pro dipeptidase</fullName>
        <ecNumber evidence="10">3.4.13.9</ecNumber>
    </recommendedName>
    <alternativeName>
        <fullName evidence="14">Imidodipeptidase</fullName>
    </alternativeName>
    <alternativeName>
        <fullName evidence="12">Peptidase D</fullName>
    </alternativeName>
    <alternativeName>
        <fullName evidence="13">Proline dipeptidase</fullName>
    </alternativeName>
</protein>
<evidence type="ECO:0000256" key="10">
    <source>
        <dbReference type="ARBA" id="ARBA00044051"/>
    </source>
</evidence>
<dbReference type="SMART" id="SM01011">
    <property type="entry name" value="AMP_N"/>
    <property type="match status" value="1"/>
</dbReference>
<organism evidence="18">
    <name type="scientific">Caligus rogercresseyi</name>
    <name type="common">Sea louse</name>
    <dbReference type="NCBI Taxonomy" id="217165"/>
    <lineage>
        <taxon>Eukaryota</taxon>
        <taxon>Metazoa</taxon>
        <taxon>Ecdysozoa</taxon>
        <taxon>Arthropoda</taxon>
        <taxon>Crustacea</taxon>
        <taxon>Multicrustacea</taxon>
        <taxon>Hexanauplia</taxon>
        <taxon>Copepoda</taxon>
        <taxon>Siphonostomatoida</taxon>
        <taxon>Caligidae</taxon>
        <taxon>Caligus</taxon>
    </lineage>
</organism>
<evidence type="ECO:0000256" key="2">
    <source>
        <dbReference type="ARBA" id="ARBA00011738"/>
    </source>
</evidence>
<evidence type="ECO:0000256" key="16">
    <source>
        <dbReference type="RuleBase" id="RU000590"/>
    </source>
</evidence>
<evidence type="ECO:0000256" key="3">
    <source>
        <dbReference type="ARBA" id="ARBA00022670"/>
    </source>
</evidence>
<evidence type="ECO:0000256" key="5">
    <source>
        <dbReference type="ARBA" id="ARBA00022801"/>
    </source>
</evidence>
<dbReference type="InterPro" id="IPR029149">
    <property type="entry name" value="Creatin/AminoP/Spt16_N"/>
</dbReference>
<keyword evidence="4 16" id="KW-0479">Metal-binding</keyword>
<evidence type="ECO:0000256" key="1">
    <source>
        <dbReference type="ARBA" id="ARBA00001936"/>
    </source>
</evidence>
<dbReference type="InterPro" id="IPR001131">
    <property type="entry name" value="Peptidase_M24B_aminopep-P_CS"/>
</dbReference>
<evidence type="ECO:0000256" key="15">
    <source>
        <dbReference type="ARBA" id="ARBA00048994"/>
    </source>
</evidence>
<dbReference type="Gene3D" id="3.90.230.10">
    <property type="entry name" value="Creatinase/methionine aminopeptidase superfamily"/>
    <property type="match status" value="1"/>
</dbReference>
<dbReference type="InterPro" id="IPR000994">
    <property type="entry name" value="Pept_M24"/>
</dbReference>
<keyword evidence="6" id="KW-0224">Dipeptidase</keyword>
<evidence type="ECO:0000313" key="18">
    <source>
        <dbReference type="EMBL" id="ACO11570.1"/>
    </source>
</evidence>
<dbReference type="FunFam" id="3.90.230.10:FF:000002">
    <property type="entry name" value="Xaa-Pro aminopeptidase 3"/>
    <property type="match status" value="1"/>
</dbReference>
<dbReference type="GO" id="GO:0030145">
    <property type="term" value="F:manganese ion binding"/>
    <property type="evidence" value="ECO:0007669"/>
    <property type="project" value="InterPro"/>
</dbReference>
<dbReference type="MEROPS" id="M24.007"/>
<dbReference type="Pfam" id="PF05195">
    <property type="entry name" value="AMP_N"/>
    <property type="match status" value="1"/>
</dbReference>
<dbReference type="GO" id="GO:0070006">
    <property type="term" value="F:metalloaminopeptidase activity"/>
    <property type="evidence" value="ECO:0007669"/>
    <property type="project" value="InterPro"/>
</dbReference>
<comment type="catalytic activity">
    <reaction evidence="15">
        <text>Xaa-L-Pro dipeptide + H2O = an L-alpha-amino acid + L-proline</text>
        <dbReference type="Rhea" id="RHEA:76407"/>
        <dbReference type="ChEBI" id="CHEBI:15377"/>
        <dbReference type="ChEBI" id="CHEBI:59869"/>
        <dbReference type="ChEBI" id="CHEBI:60039"/>
        <dbReference type="ChEBI" id="CHEBI:195196"/>
        <dbReference type="EC" id="3.4.13.9"/>
    </reaction>
</comment>
<proteinExistence type="evidence at transcript level"/>
<dbReference type="InterPro" id="IPR036005">
    <property type="entry name" value="Creatinase/aminopeptidase-like"/>
</dbReference>
<evidence type="ECO:0000256" key="7">
    <source>
        <dbReference type="ARBA" id="ARBA00023049"/>
    </source>
</evidence>
<dbReference type="Pfam" id="PF00557">
    <property type="entry name" value="Peptidase_M24"/>
    <property type="match status" value="1"/>
</dbReference>
<name>C1BRB7_CALRO</name>
<keyword evidence="3" id="KW-0645">Protease</keyword>
<reference evidence="18" key="1">
    <citation type="submission" date="2009-03" db="EMBL/GenBank/DDBJ databases">
        <title>Caligus rogercresseyi ESTs and full-length cDNAs.</title>
        <authorList>
            <person name="Yasuike M."/>
            <person name="von Schalburg K."/>
            <person name="Cooper G."/>
            <person name="Leong J."/>
            <person name="Jones S.R.M."/>
            <person name="Koop B.F."/>
        </authorList>
    </citation>
    <scope>NUCLEOTIDE SEQUENCE</scope>
    <source>
        <tissue evidence="18">Whole body</tissue>
    </source>
</reference>
<dbReference type="EMBL" id="BT077146">
    <property type="protein sequence ID" value="ACO11570.1"/>
    <property type="molecule type" value="mRNA"/>
</dbReference>
<evidence type="ECO:0000256" key="6">
    <source>
        <dbReference type="ARBA" id="ARBA00022997"/>
    </source>
</evidence>
<evidence type="ECO:0000256" key="12">
    <source>
        <dbReference type="ARBA" id="ARBA00044252"/>
    </source>
</evidence>
<dbReference type="CDD" id="cd01087">
    <property type="entry name" value="Prolidase"/>
    <property type="match status" value="1"/>
</dbReference>
<dbReference type="InterPro" id="IPR007865">
    <property type="entry name" value="Aminopep_P_N"/>
</dbReference>
<evidence type="ECO:0000256" key="14">
    <source>
        <dbReference type="ARBA" id="ARBA00044351"/>
    </source>
</evidence>
<comment type="similarity">
    <text evidence="9">Belongs to the peptidase M24B family. Eukaryotic-type prolidase subfamily.</text>
</comment>
<dbReference type="PANTHER" id="PTHR48480">
    <property type="match status" value="1"/>
</dbReference>
<keyword evidence="8" id="KW-0464">Manganese</keyword>
<evidence type="ECO:0000256" key="9">
    <source>
        <dbReference type="ARBA" id="ARBA00043990"/>
    </source>
</evidence>
<sequence>MSVVGRRENPCDGFFSMGANTLPVPLKLFSDNRKRLVRDLKTTKDLSPKAIVLLEGGKDQGICAGDSSDVGPIFKQEAYFHWAFGVLESDCYGAIDVDSGKSVLFVPKLPDEYRIWMGPIPSLDEWKKRYLVDDVAYVTEMRDYLWNWKSNGSAVLLLLEGANSDSKKSVIQAAFDGISEFTVNKSVLFNVLAECRVIKSEDELEVLRYATRMSCEAHVAVMKGIAPGMMEYECEAAFMDHIYKKGGMRHVCCNCICGSGSSGAVLHYGHAGAPNDQPIRDGDIVLFDMGGEYYRFCSDVTLSYPANGVFTSKQKLIYNGVLRANRAVLHAMKPGVSYADMHKLANRVILEDLLEGGLLEGSVDEMMKINLCGRVFQPHGLGHFIGLDVHDVGGYLSGHPERMKGLGLGNLRTARVLKANMCLTIEPGCYFIDYLLDQAFKDSELSKFLVKDKIEEFRGFGGVRIEDDVIVTQTGAELMSVVPRTVDEIEAVMRGEDVKFESYKS</sequence>
<evidence type="ECO:0000256" key="13">
    <source>
        <dbReference type="ARBA" id="ARBA00044284"/>
    </source>
</evidence>
<comment type="cofactor">
    <cofactor evidence="1">
        <name>Mn(2+)</name>
        <dbReference type="ChEBI" id="CHEBI:29035"/>
    </cofactor>
</comment>
<dbReference type="PANTHER" id="PTHR48480:SF2">
    <property type="entry name" value="PEPTIDASE D"/>
    <property type="match status" value="1"/>
</dbReference>
<dbReference type="AlphaFoldDB" id="C1BRB7"/>
<dbReference type="GO" id="GO:0102009">
    <property type="term" value="F:proline dipeptidase activity"/>
    <property type="evidence" value="ECO:0007669"/>
    <property type="project" value="UniProtKB-EC"/>
</dbReference>
<dbReference type="InterPro" id="IPR052433">
    <property type="entry name" value="X-Pro_dipept-like"/>
</dbReference>
<dbReference type="EC" id="3.4.13.9" evidence="10"/>
<evidence type="ECO:0000256" key="8">
    <source>
        <dbReference type="ARBA" id="ARBA00023211"/>
    </source>
</evidence>